<dbReference type="Proteomes" id="UP000051581">
    <property type="component" value="Unassembled WGS sequence"/>
</dbReference>
<evidence type="ECO:0000313" key="1">
    <source>
        <dbReference type="EMBL" id="KRK88863.1"/>
    </source>
</evidence>
<sequence>MQIMTTIYVDPSKKKEQIVKLSDGTFGLMKAEKQKSGIGYEFDFTSHMHPSFEMQHAPVNGDEETVHSIDGEQQFKIQWLSKS</sequence>
<dbReference type="AlphaFoldDB" id="A0A0R1KZ10"/>
<dbReference type="EMBL" id="AZEA01000005">
    <property type="protein sequence ID" value="KRK88863.1"/>
    <property type="molecule type" value="Genomic_DNA"/>
</dbReference>
<organism evidence="1 2">
    <name type="scientific">Lentilactobacillus sunkii DSM 19904</name>
    <dbReference type="NCBI Taxonomy" id="1423808"/>
    <lineage>
        <taxon>Bacteria</taxon>
        <taxon>Bacillati</taxon>
        <taxon>Bacillota</taxon>
        <taxon>Bacilli</taxon>
        <taxon>Lactobacillales</taxon>
        <taxon>Lactobacillaceae</taxon>
        <taxon>Lentilactobacillus</taxon>
    </lineage>
</organism>
<keyword evidence="2" id="KW-1185">Reference proteome</keyword>
<reference evidence="1 2" key="1">
    <citation type="journal article" date="2015" name="Genome Announc.">
        <title>Expanding the biotechnology potential of lactobacilli through comparative genomics of 213 strains and associated genera.</title>
        <authorList>
            <person name="Sun Z."/>
            <person name="Harris H.M."/>
            <person name="McCann A."/>
            <person name="Guo C."/>
            <person name="Argimon S."/>
            <person name="Zhang W."/>
            <person name="Yang X."/>
            <person name="Jeffery I.B."/>
            <person name="Cooney J.C."/>
            <person name="Kagawa T.F."/>
            <person name="Liu W."/>
            <person name="Song Y."/>
            <person name="Salvetti E."/>
            <person name="Wrobel A."/>
            <person name="Rasinkangas P."/>
            <person name="Parkhill J."/>
            <person name="Rea M.C."/>
            <person name="O'Sullivan O."/>
            <person name="Ritari J."/>
            <person name="Douillard F.P."/>
            <person name="Paul Ross R."/>
            <person name="Yang R."/>
            <person name="Briner A.E."/>
            <person name="Felis G.E."/>
            <person name="de Vos W.M."/>
            <person name="Barrangou R."/>
            <person name="Klaenhammer T.R."/>
            <person name="Caufield P.W."/>
            <person name="Cui Y."/>
            <person name="Zhang H."/>
            <person name="O'Toole P.W."/>
        </authorList>
    </citation>
    <scope>NUCLEOTIDE SEQUENCE [LARGE SCALE GENOMIC DNA]</scope>
    <source>
        <strain evidence="1 2">DSM 19904</strain>
    </source>
</reference>
<dbReference type="PATRIC" id="fig|1423808.3.peg.2153"/>
<comment type="caution">
    <text evidence="1">The sequence shown here is derived from an EMBL/GenBank/DDBJ whole genome shotgun (WGS) entry which is preliminary data.</text>
</comment>
<accession>A0A0R1KZ10</accession>
<evidence type="ECO:0000313" key="2">
    <source>
        <dbReference type="Proteomes" id="UP000051581"/>
    </source>
</evidence>
<protein>
    <submittedName>
        <fullName evidence="1">Uncharacterized protein</fullName>
    </submittedName>
</protein>
<gene>
    <name evidence="1" type="ORF">FD17_GL002125</name>
</gene>
<name>A0A0R1KZ10_9LACO</name>
<proteinExistence type="predicted"/>